<dbReference type="AlphaFoldDB" id="A0A318JUB9"/>
<feature type="domain" description="Glycosyltransferase RgtA/B/C/D-like" evidence="9">
    <location>
        <begin position="66"/>
        <end position="226"/>
    </location>
</feature>
<gene>
    <name evidence="10" type="ORF">DFR70_112169</name>
</gene>
<evidence type="ECO:0000259" key="9">
    <source>
        <dbReference type="Pfam" id="PF13231"/>
    </source>
</evidence>
<feature type="transmembrane region" description="Helical" evidence="8">
    <location>
        <begin position="285"/>
        <end position="302"/>
    </location>
</feature>
<evidence type="ECO:0000256" key="2">
    <source>
        <dbReference type="ARBA" id="ARBA00022475"/>
    </source>
</evidence>
<accession>A0A318JUB9</accession>
<evidence type="ECO:0000256" key="3">
    <source>
        <dbReference type="ARBA" id="ARBA00022676"/>
    </source>
</evidence>
<comment type="subcellular location">
    <subcellularLocation>
        <location evidence="1">Cell membrane</location>
        <topology evidence="1">Multi-pass membrane protein</topology>
    </subcellularLocation>
</comment>
<dbReference type="RefSeq" id="WP_040741128.1">
    <property type="nucleotide sequence ID" value="NZ_QJKF01000012.1"/>
</dbReference>
<feature type="transmembrane region" description="Helical" evidence="8">
    <location>
        <begin position="179"/>
        <end position="199"/>
    </location>
</feature>
<keyword evidence="7 8" id="KW-0472">Membrane</keyword>
<dbReference type="InterPro" id="IPR038731">
    <property type="entry name" value="RgtA/B/C-like"/>
</dbReference>
<feature type="transmembrane region" description="Helical" evidence="8">
    <location>
        <begin position="138"/>
        <end position="159"/>
    </location>
</feature>
<evidence type="ECO:0000313" key="11">
    <source>
        <dbReference type="Proteomes" id="UP000247569"/>
    </source>
</evidence>
<sequence>MTDATKTQGRQAFTAEKQPPFALAGVGSIAVVSAIALLASAGRYGFFGDELYFISAGRRLAFSYADQGPLLPAIARLMDLLAPESLVAQRIPAMLVTVAAVVISAQIAREFGGGRNAQLLTAAAYATSPFLLVQGTQLATNTIDTALWVLISWLLVRWVRTRRDALLLWASLVTALDMQVKWLIPFFWFAIAVGVLLYGPRELLRRPALWAGVALVVVVTLPSLIWQVAHDWPQLRLGGVVAAEQASVGGRYIWLPLAIASAGLLGGLLLIYGIVALFRWEPLRPYRFVAPLPLLLTVAFIATNGRPYYAAGCYAVIMAAGAVRWTAKTSRTRTIVNATIIVASVALVAFSMPWRPESAIEPAKSETDAGLSIGLYGRFGWPELAEATAAAYRALPEADRAHTVIIAESYWQAAALDVLGPADLPAVYSPSRGFGYFGTPPDAATTVLWVGNSEAELRPLFTSVTLLTHAGAPLGYPGASRDVPLWLGTHPITPWSQSWPTLQHL</sequence>
<dbReference type="EMBL" id="QJKF01000012">
    <property type="protein sequence ID" value="PXX59252.1"/>
    <property type="molecule type" value="Genomic_DNA"/>
</dbReference>
<protein>
    <submittedName>
        <fullName evidence="10">Dolichyl-phosphate-mannose-protein mannosyltransferase</fullName>
    </submittedName>
</protein>
<feature type="transmembrane region" description="Helical" evidence="8">
    <location>
        <begin position="334"/>
        <end position="354"/>
    </location>
</feature>
<dbReference type="PANTHER" id="PTHR33908:SF11">
    <property type="entry name" value="MEMBRANE PROTEIN"/>
    <property type="match status" value="1"/>
</dbReference>
<comment type="caution">
    <text evidence="10">The sequence shown here is derived from an EMBL/GenBank/DDBJ whole genome shotgun (WGS) entry which is preliminary data.</text>
</comment>
<evidence type="ECO:0000313" key="10">
    <source>
        <dbReference type="EMBL" id="PXX59252.1"/>
    </source>
</evidence>
<evidence type="ECO:0000256" key="6">
    <source>
        <dbReference type="ARBA" id="ARBA00022989"/>
    </source>
</evidence>
<dbReference type="GO" id="GO:0005886">
    <property type="term" value="C:plasma membrane"/>
    <property type="evidence" value="ECO:0007669"/>
    <property type="project" value="UniProtKB-SubCell"/>
</dbReference>
<dbReference type="Pfam" id="PF13231">
    <property type="entry name" value="PMT_2"/>
    <property type="match status" value="1"/>
</dbReference>
<evidence type="ECO:0000256" key="4">
    <source>
        <dbReference type="ARBA" id="ARBA00022679"/>
    </source>
</evidence>
<evidence type="ECO:0000256" key="8">
    <source>
        <dbReference type="SAM" id="Phobius"/>
    </source>
</evidence>
<feature type="transmembrane region" description="Helical" evidence="8">
    <location>
        <begin position="253"/>
        <end position="278"/>
    </location>
</feature>
<keyword evidence="3 10" id="KW-0328">Glycosyltransferase</keyword>
<evidence type="ECO:0000256" key="7">
    <source>
        <dbReference type="ARBA" id="ARBA00023136"/>
    </source>
</evidence>
<dbReference type="GO" id="GO:0016763">
    <property type="term" value="F:pentosyltransferase activity"/>
    <property type="evidence" value="ECO:0007669"/>
    <property type="project" value="TreeGrafter"/>
</dbReference>
<keyword evidence="4 10" id="KW-0808">Transferase</keyword>
<keyword evidence="6 8" id="KW-1133">Transmembrane helix</keyword>
<dbReference type="Proteomes" id="UP000247569">
    <property type="component" value="Unassembled WGS sequence"/>
</dbReference>
<reference evidence="10 11" key="1">
    <citation type="submission" date="2018-05" db="EMBL/GenBank/DDBJ databases">
        <title>Genomic Encyclopedia of Type Strains, Phase IV (KMG-IV): sequencing the most valuable type-strain genomes for metagenomic binning, comparative biology and taxonomic classification.</title>
        <authorList>
            <person name="Goeker M."/>
        </authorList>
    </citation>
    <scope>NUCLEOTIDE SEQUENCE [LARGE SCALE GENOMIC DNA]</scope>
    <source>
        <strain evidence="10 11">DSM 44704</strain>
    </source>
</reference>
<evidence type="ECO:0000256" key="1">
    <source>
        <dbReference type="ARBA" id="ARBA00004651"/>
    </source>
</evidence>
<feature type="transmembrane region" description="Helical" evidence="8">
    <location>
        <begin position="208"/>
        <end position="229"/>
    </location>
</feature>
<dbReference type="InterPro" id="IPR050297">
    <property type="entry name" value="LipidA_mod_glycosyltrf_83"/>
</dbReference>
<dbReference type="PANTHER" id="PTHR33908">
    <property type="entry name" value="MANNOSYLTRANSFERASE YKCB-RELATED"/>
    <property type="match status" value="1"/>
</dbReference>
<keyword evidence="11" id="KW-1185">Reference proteome</keyword>
<feature type="transmembrane region" description="Helical" evidence="8">
    <location>
        <begin position="21"/>
        <end position="41"/>
    </location>
</feature>
<dbReference type="GO" id="GO:0009103">
    <property type="term" value="P:lipopolysaccharide biosynthetic process"/>
    <property type="evidence" value="ECO:0007669"/>
    <property type="project" value="UniProtKB-ARBA"/>
</dbReference>
<keyword evidence="5 8" id="KW-0812">Transmembrane</keyword>
<evidence type="ECO:0000256" key="5">
    <source>
        <dbReference type="ARBA" id="ARBA00022692"/>
    </source>
</evidence>
<organism evidence="10 11">
    <name type="scientific">Nocardia tenerifensis</name>
    <dbReference type="NCBI Taxonomy" id="228006"/>
    <lineage>
        <taxon>Bacteria</taxon>
        <taxon>Bacillati</taxon>
        <taxon>Actinomycetota</taxon>
        <taxon>Actinomycetes</taxon>
        <taxon>Mycobacteriales</taxon>
        <taxon>Nocardiaceae</taxon>
        <taxon>Nocardia</taxon>
    </lineage>
</organism>
<proteinExistence type="predicted"/>
<name>A0A318JUB9_9NOCA</name>
<feature type="transmembrane region" description="Helical" evidence="8">
    <location>
        <begin position="87"/>
        <end position="108"/>
    </location>
</feature>
<dbReference type="OrthoDB" id="5166595at2"/>
<feature type="transmembrane region" description="Helical" evidence="8">
    <location>
        <begin position="308"/>
        <end position="327"/>
    </location>
</feature>
<keyword evidence="2" id="KW-1003">Cell membrane</keyword>